<accession>A0A1E3P1Y0</accession>
<dbReference type="AlphaFoldDB" id="A0A1E3P1Y0"/>
<feature type="region of interest" description="Disordered" evidence="1">
    <location>
        <begin position="105"/>
        <end position="125"/>
    </location>
</feature>
<keyword evidence="3" id="KW-1185">Reference proteome</keyword>
<evidence type="ECO:0000313" key="2">
    <source>
        <dbReference type="EMBL" id="ODQ59338.1"/>
    </source>
</evidence>
<feature type="compositionally biased region" description="Basic and acidic residues" evidence="1">
    <location>
        <begin position="53"/>
        <end position="63"/>
    </location>
</feature>
<proteinExistence type="predicted"/>
<sequence length="209" mass="24879">MSTVINTIPKTAHESYSKRQRYEFEIFDKSIKEIENLFKQDIHTFKRPRLTKHHSDSSGHDEDNNNNNNNYTYHDSRQLNDYLKKDKRNDSYKSLFSINKQANQAVAAHQHHNYHDHKTPRSDEYHQLRDLYKKKQLEMSKPCLKPLVHPSIINHIRLETIKKIDYYVNDIFDDDDEGSCVDQDYNEDGLFLKNDKIIGNLINIIDSNR</sequence>
<protein>
    <submittedName>
        <fullName evidence="2">Uncharacterized protein</fullName>
    </submittedName>
</protein>
<dbReference type="RefSeq" id="XP_019038545.1">
    <property type="nucleotide sequence ID" value="XM_019183621.1"/>
</dbReference>
<reference evidence="2 3" key="1">
    <citation type="journal article" date="2016" name="Proc. Natl. Acad. Sci. U.S.A.">
        <title>Comparative genomics of biotechnologically important yeasts.</title>
        <authorList>
            <person name="Riley R."/>
            <person name="Haridas S."/>
            <person name="Wolfe K.H."/>
            <person name="Lopes M.R."/>
            <person name="Hittinger C.T."/>
            <person name="Goeker M."/>
            <person name="Salamov A.A."/>
            <person name="Wisecaver J.H."/>
            <person name="Long T.M."/>
            <person name="Calvey C.H."/>
            <person name="Aerts A.L."/>
            <person name="Barry K.W."/>
            <person name="Choi C."/>
            <person name="Clum A."/>
            <person name="Coughlan A.Y."/>
            <person name="Deshpande S."/>
            <person name="Douglass A.P."/>
            <person name="Hanson S.J."/>
            <person name="Klenk H.-P."/>
            <person name="LaButti K.M."/>
            <person name="Lapidus A."/>
            <person name="Lindquist E.A."/>
            <person name="Lipzen A.M."/>
            <person name="Meier-Kolthoff J.P."/>
            <person name="Ohm R.A."/>
            <person name="Otillar R.P."/>
            <person name="Pangilinan J.L."/>
            <person name="Peng Y."/>
            <person name="Rokas A."/>
            <person name="Rosa C.A."/>
            <person name="Scheuner C."/>
            <person name="Sibirny A.A."/>
            <person name="Slot J.C."/>
            <person name="Stielow J.B."/>
            <person name="Sun H."/>
            <person name="Kurtzman C.P."/>
            <person name="Blackwell M."/>
            <person name="Grigoriev I.V."/>
            <person name="Jeffries T.W."/>
        </authorList>
    </citation>
    <scope>NUCLEOTIDE SEQUENCE [LARGE SCALE GENOMIC DNA]</scope>
    <source>
        <strain evidence="3">ATCC 58044 / CBS 1984 / NCYC 433 / NRRL Y-366-8</strain>
    </source>
</reference>
<feature type="region of interest" description="Disordered" evidence="1">
    <location>
        <begin position="48"/>
        <end position="74"/>
    </location>
</feature>
<dbReference type="Proteomes" id="UP000094112">
    <property type="component" value="Unassembled WGS sequence"/>
</dbReference>
<gene>
    <name evidence="2" type="ORF">WICANDRAFT_63834</name>
</gene>
<name>A0A1E3P1Y0_WICAA</name>
<organism evidence="2 3">
    <name type="scientific">Wickerhamomyces anomalus (strain ATCC 58044 / CBS 1984 / NCYC 433 / NRRL Y-366-8)</name>
    <name type="common">Yeast</name>
    <name type="synonym">Hansenula anomala</name>
    <dbReference type="NCBI Taxonomy" id="683960"/>
    <lineage>
        <taxon>Eukaryota</taxon>
        <taxon>Fungi</taxon>
        <taxon>Dikarya</taxon>
        <taxon>Ascomycota</taxon>
        <taxon>Saccharomycotina</taxon>
        <taxon>Saccharomycetes</taxon>
        <taxon>Phaffomycetales</taxon>
        <taxon>Wickerhamomycetaceae</taxon>
        <taxon>Wickerhamomyces</taxon>
    </lineage>
</organism>
<dbReference type="EMBL" id="KV454211">
    <property type="protein sequence ID" value="ODQ59338.1"/>
    <property type="molecule type" value="Genomic_DNA"/>
</dbReference>
<dbReference type="GeneID" id="30200867"/>
<feature type="compositionally biased region" description="Basic and acidic residues" evidence="1">
    <location>
        <begin position="116"/>
        <end position="125"/>
    </location>
</feature>
<dbReference type="OrthoDB" id="10532398at2759"/>
<evidence type="ECO:0000256" key="1">
    <source>
        <dbReference type="SAM" id="MobiDB-lite"/>
    </source>
</evidence>
<evidence type="ECO:0000313" key="3">
    <source>
        <dbReference type="Proteomes" id="UP000094112"/>
    </source>
</evidence>